<evidence type="ECO:0000313" key="2">
    <source>
        <dbReference type="Proteomes" id="UP000199529"/>
    </source>
</evidence>
<protein>
    <submittedName>
        <fullName evidence="1">Uncharacterized protein</fullName>
    </submittedName>
</protein>
<name>A0A1H3TLX6_9PSEU</name>
<proteinExistence type="predicted"/>
<keyword evidence="2" id="KW-1185">Reference proteome</keyword>
<organism evidence="1 2">
    <name type="scientific">Saccharopolyspora shandongensis</name>
    <dbReference type="NCBI Taxonomy" id="418495"/>
    <lineage>
        <taxon>Bacteria</taxon>
        <taxon>Bacillati</taxon>
        <taxon>Actinomycetota</taxon>
        <taxon>Actinomycetes</taxon>
        <taxon>Pseudonocardiales</taxon>
        <taxon>Pseudonocardiaceae</taxon>
        <taxon>Saccharopolyspora</taxon>
    </lineage>
</organism>
<sequence length="196" mass="21795">MDQQIDPCPAIGVQQLLALPQHELFELWKSLPAPEMGELDGEYAAYMPILHISPEEIRDAATQFYRDESARGYWLGKAYKANGDSTGEGYNIFRKLGEDGDGYRYTRKGRFATDIGESFVDGRPSLMMRYTAFNKQVAGITDLVDEVRHYAKGLYLATATAPSQDDGTRTMPDSCFLLAGPVNPWVGPDDTEAGQR</sequence>
<dbReference type="RefSeq" id="WP_177227022.1">
    <property type="nucleotide sequence ID" value="NZ_FNOK01000086.1"/>
</dbReference>
<reference evidence="2" key="1">
    <citation type="submission" date="2016-10" db="EMBL/GenBank/DDBJ databases">
        <authorList>
            <person name="Varghese N."/>
            <person name="Submissions S."/>
        </authorList>
    </citation>
    <scope>NUCLEOTIDE SEQUENCE [LARGE SCALE GENOMIC DNA]</scope>
    <source>
        <strain evidence="2">CGMCC 4.3530</strain>
    </source>
</reference>
<evidence type="ECO:0000313" key="1">
    <source>
        <dbReference type="EMBL" id="SDZ50655.1"/>
    </source>
</evidence>
<accession>A0A1H3TLX6</accession>
<dbReference type="EMBL" id="FNOK01000086">
    <property type="protein sequence ID" value="SDZ50655.1"/>
    <property type="molecule type" value="Genomic_DNA"/>
</dbReference>
<dbReference type="STRING" id="418495.SAMN05216215_10863"/>
<dbReference type="Proteomes" id="UP000199529">
    <property type="component" value="Unassembled WGS sequence"/>
</dbReference>
<dbReference type="AlphaFoldDB" id="A0A1H3TLX6"/>
<gene>
    <name evidence="1" type="ORF">SAMN05216215_10863</name>
</gene>